<dbReference type="AlphaFoldDB" id="A0A7X0SH22"/>
<keyword evidence="2" id="KW-0732">Signal</keyword>
<gene>
    <name evidence="4" type="ORF">H7C18_02915</name>
</gene>
<dbReference type="EMBL" id="JACJVO010000003">
    <property type="protein sequence ID" value="MBB6729837.1"/>
    <property type="molecule type" value="Genomic_DNA"/>
</dbReference>
<reference evidence="4 5" key="1">
    <citation type="submission" date="2020-08" db="EMBL/GenBank/DDBJ databases">
        <title>Cohnella phylogeny.</title>
        <authorList>
            <person name="Dunlap C."/>
        </authorList>
    </citation>
    <scope>NUCLEOTIDE SEQUENCE [LARGE SCALE GENOMIC DNA]</scope>
    <source>
        <strain evidence="4 5">CBP 2801</strain>
    </source>
</reference>
<dbReference type="RefSeq" id="WP_185127510.1">
    <property type="nucleotide sequence ID" value="NZ_JACJVO010000003.1"/>
</dbReference>
<sequence>MGRHSNERKRGSRWRRTIAVALAWILAASLAGAAGTSKAGAAVESFTFTSITPADGSRTIDLSRLEVSAEAPEGDAIHNAGYRIKRLSDGKYLYPNSDPALQWTDDESYAGGLMYSDGGGKFHWDMAQYQKEAMDDGTYEVRFFVNDDHGSNYRTVAFTLDRTAPHLANATVQKDILDVTFSEPLTVPDGESWDASDFDVRVNGVSVPIDAVIPVQNEPEILVKLQSPVSKTDSVTIAYTGNPPFANEAGTAVSNDRFNVVNGTPGTFQDTPVLRMRLEAGHALRAGEPLVRFVPTSDGANDLEFDLPSEPANSPAVSAGRIAKTDFVIEDVGDGTQFNPGAAMSTSDSDNGIYNVILVLPTGKSLLQGHTYELKMSASAGGDEIVMPANPTSNASAYLRLLNTAGAVTVIDEYTFEKVAIAEKQPVDFSALETAISDAQAKADAATEGLATGEYEPGAKDELQAAINAAAEVRDNAASTQEDVDAALTALTAAVDAFEGKRVVVNLDALSKEIDDAQSKLDAAVEGEATGNYEAGAKDELQAAIHAAAEVRDNAASTQEDVDAALTALTAAVDAFEGKRVVVNLDALSKEINDAQSKLDAAVEGGAAGNYEAGAKDELQAAIEAATAVWDNAASTQDDVDAAVAALGTAVDVFGAKLVVIDLTELADAISDAQTEHDDAVEGGATGNYEAGAKDELKAAIDAAAEVRDNAASTQEDLNAALTALIAAIDAFESKRVVVELTALTNTINAAQAKLDATVEGSAIGNYKAGAKTALQAAIQAAATVKNNATSTQEQVDAALTALNEAVAAFEAKKVTSEETPGGSNPGGGSAPGNGGAGSVVQPSTSSYTLDVTSGGVRLGSLSVKRTTGTDGRVTDAIELPDAFAEQAVNQLKKAGLDRLILSLPASQSAGADELEVALPSAAANRIASEGFTLDIRTAEAGLSVPPASLHGTNEPLTFRIAPARNAADQSDIARRANGSPTIRALAGTGDVTLIGQPVSIETELRQRQVTVTLPLPDHANLQDAGVYIEHSDGTTELVRGRVLEPTDGSDARTMAFDVDKFSTFSIVNVAGWTAYEQAPKTKLRNIPYMSGYAGGLFKPNASLTRAEMAAILSRLVIGEAGGASGVFSDVPSSSWASGVIRQVVELGIMSGNGNGAFLPDKPITRAEMAAIVSRLLPHAEAVTDTGNFSDTSGHWALSAILKARAAGLMNGYVDGTFRPDQALSRAEAAVILNKLIGRPSGSNDRNKPFFADVPRTNWAFAAIQAASGR</sequence>
<evidence type="ECO:0000313" key="5">
    <source>
        <dbReference type="Proteomes" id="UP000564644"/>
    </source>
</evidence>
<accession>A0A7X0SH22</accession>
<feature type="domain" description="SLH" evidence="3">
    <location>
        <begin position="1188"/>
        <end position="1247"/>
    </location>
</feature>
<dbReference type="Proteomes" id="UP000564644">
    <property type="component" value="Unassembled WGS sequence"/>
</dbReference>
<evidence type="ECO:0000256" key="2">
    <source>
        <dbReference type="SAM" id="SignalP"/>
    </source>
</evidence>
<feature type="domain" description="SLH" evidence="3">
    <location>
        <begin position="1061"/>
        <end position="1123"/>
    </location>
</feature>
<feature type="compositionally biased region" description="Gly residues" evidence="1">
    <location>
        <begin position="824"/>
        <end position="838"/>
    </location>
</feature>
<dbReference type="InterPro" id="IPR051465">
    <property type="entry name" value="Cell_Envelope_Struct_Comp"/>
</dbReference>
<dbReference type="InterPro" id="IPR001119">
    <property type="entry name" value="SLH_dom"/>
</dbReference>
<comment type="caution">
    <text evidence="4">The sequence shown here is derived from an EMBL/GenBank/DDBJ whole genome shotgun (WGS) entry which is preliminary data.</text>
</comment>
<dbReference type="Pfam" id="PF00395">
    <property type="entry name" value="SLH"/>
    <property type="match status" value="3"/>
</dbReference>
<feature type="domain" description="SLH" evidence="3">
    <location>
        <begin position="1124"/>
        <end position="1187"/>
    </location>
</feature>
<evidence type="ECO:0000256" key="1">
    <source>
        <dbReference type="SAM" id="MobiDB-lite"/>
    </source>
</evidence>
<proteinExistence type="predicted"/>
<feature type="chain" id="PRO_5030762943" evidence="2">
    <location>
        <begin position="34"/>
        <end position="1270"/>
    </location>
</feature>
<dbReference type="PANTHER" id="PTHR43308">
    <property type="entry name" value="OUTER MEMBRANE PROTEIN ALPHA-RELATED"/>
    <property type="match status" value="1"/>
</dbReference>
<organism evidence="4 5">
    <name type="scientific">Cohnella zeiphila</name>
    <dbReference type="NCBI Taxonomy" id="2761120"/>
    <lineage>
        <taxon>Bacteria</taxon>
        <taxon>Bacillati</taxon>
        <taxon>Bacillota</taxon>
        <taxon>Bacilli</taxon>
        <taxon>Bacillales</taxon>
        <taxon>Paenibacillaceae</taxon>
        <taxon>Cohnella</taxon>
    </lineage>
</organism>
<evidence type="ECO:0000313" key="4">
    <source>
        <dbReference type="EMBL" id="MBB6729837.1"/>
    </source>
</evidence>
<feature type="region of interest" description="Disordered" evidence="1">
    <location>
        <begin position="814"/>
        <end position="845"/>
    </location>
</feature>
<feature type="signal peptide" evidence="2">
    <location>
        <begin position="1"/>
        <end position="33"/>
    </location>
</feature>
<evidence type="ECO:0000259" key="3">
    <source>
        <dbReference type="PROSITE" id="PS51272"/>
    </source>
</evidence>
<dbReference type="Gene3D" id="1.20.1270.90">
    <property type="entry name" value="AF1782-like"/>
    <property type="match status" value="5"/>
</dbReference>
<keyword evidence="5" id="KW-1185">Reference proteome</keyword>
<protein>
    <submittedName>
        <fullName evidence="4">S-layer homology domain-containing protein</fullName>
    </submittedName>
</protein>
<dbReference type="Pfam" id="PF07554">
    <property type="entry name" value="FIVAR"/>
    <property type="match status" value="5"/>
</dbReference>
<name>A0A7X0SH22_9BACL</name>
<dbReference type="Pfam" id="PF13753">
    <property type="entry name" value="SWM_repeat"/>
    <property type="match status" value="1"/>
</dbReference>
<dbReference type="InterPro" id="IPR028059">
    <property type="entry name" value="SWM_rpt"/>
</dbReference>
<dbReference type="PROSITE" id="PS51272">
    <property type="entry name" value="SLH"/>
    <property type="match status" value="3"/>
</dbReference>